<dbReference type="Gene3D" id="3.30.70.330">
    <property type="match status" value="2"/>
</dbReference>
<feature type="region of interest" description="Disordered" evidence="12">
    <location>
        <begin position="330"/>
        <end position="427"/>
    </location>
</feature>
<name>A0A8C4RGP7_ERPCA</name>
<organism evidence="15 16">
    <name type="scientific">Erpetoichthys calabaricus</name>
    <name type="common">Rope fish</name>
    <name type="synonym">Calamoichthys calabaricus</name>
    <dbReference type="NCBI Taxonomy" id="27687"/>
    <lineage>
        <taxon>Eukaryota</taxon>
        <taxon>Metazoa</taxon>
        <taxon>Chordata</taxon>
        <taxon>Craniata</taxon>
        <taxon>Vertebrata</taxon>
        <taxon>Euteleostomi</taxon>
        <taxon>Actinopterygii</taxon>
        <taxon>Polypteriformes</taxon>
        <taxon>Polypteridae</taxon>
        <taxon>Erpetoichthys</taxon>
    </lineage>
</organism>
<evidence type="ECO:0000256" key="6">
    <source>
        <dbReference type="ARBA" id="ARBA00022884"/>
    </source>
</evidence>
<keyword evidence="10" id="KW-0479">Metal-binding</keyword>
<protein>
    <recommendedName>
        <fullName evidence="8">RNA-binding protein 14</fullName>
    </recommendedName>
    <alternativeName>
        <fullName evidence="9">RNA-binding motif protein 14</fullName>
    </alternativeName>
</protein>
<dbReference type="InterPro" id="IPR035979">
    <property type="entry name" value="RBD_domain_sf"/>
</dbReference>
<evidence type="ECO:0000256" key="7">
    <source>
        <dbReference type="ARBA" id="ARBA00023242"/>
    </source>
</evidence>
<dbReference type="PROSITE" id="PS50158">
    <property type="entry name" value="ZF_CCHC"/>
    <property type="match status" value="1"/>
</dbReference>
<dbReference type="SUPFAM" id="SSF54928">
    <property type="entry name" value="RNA-binding domain, RBD"/>
    <property type="match status" value="2"/>
</dbReference>
<evidence type="ECO:0000259" key="13">
    <source>
        <dbReference type="PROSITE" id="PS50102"/>
    </source>
</evidence>
<evidence type="ECO:0000256" key="2">
    <source>
        <dbReference type="ARBA" id="ARBA00004496"/>
    </source>
</evidence>
<dbReference type="Pfam" id="PF00076">
    <property type="entry name" value="RRM_1"/>
    <property type="match status" value="2"/>
</dbReference>
<dbReference type="PANTHER" id="PTHR48025">
    <property type="entry name" value="OS02G0815200 PROTEIN"/>
    <property type="match status" value="1"/>
</dbReference>
<dbReference type="FunFam" id="3.30.70.330:FF:000046">
    <property type="entry name" value="RNA-binding protein 14 isoform X1"/>
    <property type="match status" value="1"/>
</dbReference>
<reference evidence="15" key="1">
    <citation type="submission" date="2021-06" db="EMBL/GenBank/DDBJ databases">
        <authorList>
            <consortium name="Wellcome Sanger Institute Data Sharing"/>
        </authorList>
    </citation>
    <scope>NUCLEOTIDE SEQUENCE [LARGE SCALE GENOMIC DNA]</scope>
</reference>
<reference evidence="15" key="2">
    <citation type="submission" date="2025-08" db="UniProtKB">
        <authorList>
            <consortium name="Ensembl"/>
        </authorList>
    </citation>
    <scope>IDENTIFICATION</scope>
</reference>
<evidence type="ECO:0000313" key="15">
    <source>
        <dbReference type="Ensembl" id="ENSECRP00000001909.1"/>
    </source>
</evidence>
<dbReference type="InterPro" id="IPR001878">
    <property type="entry name" value="Znf_CCHC"/>
</dbReference>
<dbReference type="GO" id="GO:0008270">
    <property type="term" value="F:zinc ion binding"/>
    <property type="evidence" value="ECO:0007669"/>
    <property type="project" value="UniProtKB-KW"/>
</dbReference>
<dbReference type="GO" id="GO:0010467">
    <property type="term" value="P:gene expression"/>
    <property type="evidence" value="ECO:0007669"/>
    <property type="project" value="UniProtKB-ARBA"/>
</dbReference>
<feature type="compositionally biased region" description="Polar residues" evidence="12">
    <location>
        <begin position="399"/>
        <end position="412"/>
    </location>
</feature>
<dbReference type="Proteomes" id="UP000694620">
    <property type="component" value="Chromosome 1"/>
</dbReference>
<evidence type="ECO:0000256" key="8">
    <source>
        <dbReference type="ARBA" id="ARBA00067851"/>
    </source>
</evidence>
<dbReference type="PROSITE" id="PS50102">
    <property type="entry name" value="RRM"/>
    <property type="match status" value="2"/>
</dbReference>
<dbReference type="AlphaFoldDB" id="A0A8C4RGP7"/>
<evidence type="ECO:0000259" key="14">
    <source>
        <dbReference type="PROSITE" id="PS50158"/>
    </source>
</evidence>
<keyword evidence="6 11" id="KW-0694">RNA-binding</keyword>
<dbReference type="InterPro" id="IPR000504">
    <property type="entry name" value="RRM_dom"/>
</dbReference>
<dbReference type="FunFam" id="3.30.70.330:FF:000085">
    <property type="entry name" value="RNA-binding protein 4 isoform X1"/>
    <property type="match status" value="1"/>
</dbReference>
<evidence type="ECO:0000256" key="9">
    <source>
        <dbReference type="ARBA" id="ARBA00075694"/>
    </source>
</evidence>
<dbReference type="Pfam" id="PF00098">
    <property type="entry name" value="zf-CCHC"/>
    <property type="match status" value="1"/>
</dbReference>
<dbReference type="Ensembl" id="ENSECRT00000001934.1">
    <property type="protein sequence ID" value="ENSECRP00000001909.1"/>
    <property type="gene ID" value="ENSECRG00000001333.1"/>
</dbReference>
<dbReference type="Gene3D" id="4.10.60.10">
    <property type="entry name" value="Zinc finger, CCHC-type"/>
    <property type="match status" value="1"/>
</dbReference>
<dbReference type="InterPro" id="IPR050502">
    <property type="entry name" value="Euk_RNA-bind_prot"/>
</dbReference>
<feature type="domain" description="RRM" evidence="13">
    <location>
        <begin position="10"/>
        <end position="80"/>
    </location>
</feature>
<keyword evidence="7" id="KW-0539">Nucleus</keyword>
<feature type="domain" description="RRM" evidence="13">
    <location>
        <begin position="86"/>
        <end position="156"/>
    </location>
</feature>
<keyword evidence="5" id="KW-0677">Repeat</keyword>
<dbReference type="SMART" id="SM00360">
    <property type="entry name" value="RRM"/>
    <property type="match status" value="2"/>
</dbReference>
<feature type="compositionally biased region" description="Basic and acidic residues" evidence="12">
    <location>
        <begin position="413"/>
        <end position="427"/>
    </location>
</feature>
<keyword evidence="3" id="KW-0963">Cytoplasm</keyword>
<evidence type="ECO:0000256" key="10">
    <source>
        <dbReference type="PROSITE-ProRule" id="PRU00047"/>
    </source>
</evidence>
<comment type="subcellular location">
    <subcellularLocation>
        <location evidence="2">Cytoplasm</location>
    </subcellularLocation>
    <subcellularLocation>
        <location evidence="1">Nucleus</location>
    </subcellularLocation>
</comment>
<evidence type="ECO:0000256" key="12">
    <source>
        <dbReference type="SAM" id="MobiDB-lite"/>
    </source>
</evidence>
<evidence type="ECO:0000256" key="3">
    <source>
        <dbReference type="ARBA" id="ARBA00022490"/>
    </source>
</evidence>
<gene>
    <name evidence="15" type="primary">LOC114652844</name>
</gene>
<evidence type="ECO:0000256" key="5">
    <source>
        <dbReference type="ARBA" id="ARBA00022737"/>
    </source>
</evidence>
<keyword evidence="4" id="KW-0597">Phosphoprotein</keyword>
<sequence length="427" mass="46504">MDQQTGVTMVKLFVGNLAQATTSDDLRSLFSQYGRVTECDIVKNFGFVHMEDKESAEEAIRNLHKYELNGQPMNVEIGLSKAKAATKLHVGNISSSCTNQELRDKFEEYGPVVECDIVRHYAFVHMEKPDDAMEAIKGLHNTVFQGKLMSVQLSTSRLRTAPGMGEKTGCYVCGKEGHWSKECPTSKNGSYSEGPMRPEGSGFGGVRYNAGGGRGFGRDLSCGPGFSGGSSYNGGPGLGMGMGMGFGSGPVMNRGMGYNSPVGYGRSSPYDGNGSFNVSKGFSVQMGYGSPSIKGYTESPSGLEDRNQSNVIDFYEKYRARPYGITSFEERKASSLPSSAQSSSLMRERLSSPALDPFDRRPLPTPAVPPASCYTRDRSPVRRAAPMAEGYAYERSRLSPASTLNRSTQFDMTRSRDLHADRPHFGY</sequence>
<proteinExistence type="predicted"/>
<feature type="domain" description="CCHC-type" evidence="14">
    <location>
        <begin position="170"/>
        <end position="184"/>
    </location>
</feature>
<dbReference type="GeneTree" id="ENSGT00940000164485"/>
<keyword evidence="10" id="KW-0862">Zinc</keyword>
<feature type="compositionally biased region" description="Low complexity" evidence="12">
    <location>
        <begin position="334"/>
        <end position="345"/>
    </location>
</feature>
<evidence type="ECO:0000256" key="11">
    <source>
        <dbReference type="PROSITE-ProRule" id="PRU00176"/>
    </source>
</evidence>
<dbReference type="PANTHER" id="PTHR48025:SF1">
    <property type="entry name" value="RRM DOMAIN-CONTAINING PROTEIN"/>
    <property type="match status" value="1"/>
</dbReference>
<evidence type="ECO:0000256" key="4">
    <source>
        <dbReference type="ARBA" id="ARBA00022553"/>
    </source>
</evidence>
<keyword evidence="10" id="KW-0863">Zinc-finger</keyword>
<dbReference type="GO" id="GO:0005634">
    <property type="term" value="C:nucleus"/>
    <property type="evidence" value="ECO:0007669"/>
    <property type="project" value="UniProtKB-SubCell"/>
</dbReference>
<dbReference type="InterPro" id="IPR012677">
    <property type="entry name" value="Nucleotide-bd_a/b_plait_sf"/>
</dbReference>
<dbReference type="GO" id="GO:0005737">
    <property type="term" value="C:cytoplasm"/>
    <property type="evidence" value="ECO:0007669"/>
    <property type="project" value="UniProtKB-SubCell"/>
</dbReference>
<keyword evidence="16" id="KW-1185">Reference proteome</keyword>
<dbReference type="CDD" id="cd12343">
    <property type="entry name" value="RRM1_2_CoAA_like"/>
    <property type="match status" value="1"/>
</dbReference>
<evidence type="ECO:0000313" key="16">
    <source>
        <dbReference type="Proteomes" id="UP000694620"/>
    </source>
</evidence>
<dbReference type="GO" id="GO:0098534">
    <property type="term" value="P:centriole assembly"/>
    <property type="evidence" value="ECO:0007669"/>
    <property type="project" value="UniProtKB-ARBA"/>
</dbReference>
<dbReference type="GO" id="GO:0003729">
    <property type="term" value="F:mRNA binding"/>
    <property type="evidence" value="ECO:0007669"/>
    <property type="project" value="TreeGrafter"/>
</dbReference>
<evidence type="ECO:0000256" key="1">
    <source>
        <dbReference type="ARBA" id="ARBA00004123"/>
    </source>
</evidence>
<accession>A0A8C4RGP7</accession>
<dbReference type="SMART" id="SM00343">
    <property type="entry name" value="ZnF_C2HC"/>
    <property type="match status" value="1"/>
</dbReference>
<reference evidence="15" key="3">
    <citation type="submission" date="2025-09" db="UniProtKB">
        <authorList>
            <consortium name="Ensembl"/>
        </authorList>
    </citation>
    <scope>IDENTIFICATION</scope>
</reference>